<dbReference type="RefSeq" id="WP_091914174.1">
    <property type="nucleotide sequence ID" value="NZ_FOIQ01000001.1"/>
</dbReference>
<evidence type="ECO:0000313" key="1">
    <source>
        <dbReference type="EMBL" id="SEV82225.1"/>
    </source>
</evidence>
<gene>
    <name evidence="1" type="ORF">SAMN04487850_0218</name>
</gene>
<keyword evidence="2" id="KW-1185">Reference proteome</keyword>
<dbReference type="EMBL" id="FOIQ01000001">
    <property type="protein sequence ID" value="SEV82225.1"/>
    <property type="molecule type" value="Genomic_DNA"/>
</dbReference>
<protein>
    <submittedName>
        <fullName evidence="1">Uncharacterized protein</fullName>
    </submittedName>
</protein>
<sequence length="275" mass="32709">MDIIQRNLFRLLRSGVFQTTEQIEPMSVYKWGRVYQLAVLHDITPYCYQGLLRCKDQFFLRLTETQWKEWKTVAEKSSKKPVTAELEEDSFLRPDHLTNPFLNSRLQAILDDEDSDIPTRRLLLKMIRVIRHILNEGLPIRQMVELGIYLRQHHKEIDFEMLGRWIEDLHLTQMAQLEGEFLVRLCGFEHQDLPFLKEGKDIHVEKIAKELVDFANTRSKDWYFSQGDENIFVHSNTSAIFSHVRRSARYFHYYPSESVTNFFSSFVHSLSHIEE</sequence>
<organism evidence="1 2">
    <name type="scientific">Prevotella aff. ruminicola Tc2-24</name>
    <dbReference type="NCBI Taxonomy" id="81582"/>
    <lineage>
        <taxon>Bacteria</taxon>
        <taxon>Pseudomonadati</taxon>
        <taxon>Bacteroidota</taxon>
        <taxon>Bacteroidia</taxon>
        <taxon>Bacteroidales</taxon>
        <taxon>Prevotellaceae</taxon>
        <taxon>Prevotella</taxon>
    </lineage>
</organism>
<dbReference type="Proteomes" id="UP000199373">
    <property type="component" value="Unassembled WGS sequence"/>
</dbReference>
<name>A0A1I0M1A5_9BACT</name>
<reference evidence="1 2" key="1">
    <citation type="submission" date="2016-10" db="EMBL/GenBank/DDBJ databases">
        <authorList>
            <person name="de Groot N.N."/>
        </authorList>
    </citation>
    <scope>NUCLEOTIDE SEQUENCE [LARGE SCALE GENOMIC DNA]</scope>
    <source>
        <strain evidence="1 2">TC2-24</strain>
    </source>
</reference>
<dbReference type="AlphaFoldDB" id="A0A1I0M1A5"/>
<accession>A0A1I0M1A5</accession>
<proteinExistence type="predicted"/>
<evidence type="ECO:0000313" key="2">
    <source>
        <dbReference type="Proteomes" id="UP000199373"/>
    </source>
</evidence>